<evidence type="ECO:0000256" key="6">
    <source>
        <dbReference type="ARBA" id="ARBA00023284"/>
    </source>
</evidence>
<proteinExistence type="inferred from homology"/>
<evidence type="ECO:0000313" key="10">
    <source>
        <dbReference type="EMBL" id="CDM68453.1"/>
    </source>
</evidence>
<dbReference type="InterPro" id="IPR008255">
    <property type="entry name" value="Pyr_nucl-diS_OxRdtase_2_AS"/>
</dbReference>
<evidence type="ECO:0000256" key="8">
    <source>
        <dbReference type="RuleBase" id="RU003881"/>
    </source>
</evidence>
<dbReference type="Proteomes" id="UP000019426">
    <property type="component" value="Chromosome M2/40_rep1"/>
</dbReference>
<feature type="domain" description="FAD/NAD(P)-binding" evidence="9">
    <location>
        <begin position="9"/>
        <end position="294"/>
    </location>
</feature>
<dbReference type="STRING" id="1216932.CM240_1290"/>
<dbReference type="RefSeq" id="WP_044037521.1">
    <property type="nucleotide sequence ID" value="NZ_HG917868.1"/>
</dbReference>
<dbReference type="PROSITE" id="PS00573">
    <property type="entry name" value="PYRIDINE_REDOX_2"/>
    <property type="match status" value="1"/>
</dbReference>
<dbReference type="GO" id="GO:0004791">
    <property type="term" value="F:thioredoxin-disulfide reductase (NADPH) activity"/>
    <property type="evidence" value="ECO:0007669"/>
    <property type="project" value="UniProtKB-UniRule"/>
</dbReference>
<dbReference type="InterPro" id="IPR050097">
    <property type="entry name" value="Ferredoxin-NADP_redctase_2"/>
</dbReference>
<dbReference type="eggNOG" id="COG0492">
    <property type="taxonomic scope" value="Bacteria"/>
</dbReference>
<evidence type="ECO:0000256" key="2">
    <source>
        <dbReference type="ARBA" id="ARBA00022630"/>
    </source>
</evidence>
<dbReference type="InterPro" id="IPR036188">
    <property type="entry name" value="FAD/NAD-bd_sf"/>
</dbReference>
<dbReference type="PRINTS" id="PR00368">
    <property type="entry name" value="FADPNR"/>
</dbReference>
<reference evidence="10 11" key="1">
    <citation type="submission" date="2013-11" db="EMBL/GenBank/DDBJ databases">
        <title>Complete genome sequence of Clostridum sp. M2/40.</title>
        <authorList>
            <person name="Wibberg D."/>
            <person name="Puehler A."/>
            <person name="Schlueter A."/>
        </authorList>
    </citation>
    <scope>NUCLEOTIDE SEQUENCE [LARGE SCALE GENOMIC DNA]</scope>
    <source>
        <strain evidence="11">M2/40</strain>
    </source>
</reference>
<name>W6RVU2_9CLOT</name>
<keyword evidence="6 7" id="KW-0676">Redox-active center</keyword>
<dbReference type="Gene3D" id="3.50.50.60">
    <property type="entry name" value="FAD/NAD(P)-binding domain"/>
    <property type="match status" value="2"/>
</dbReference>
<dbReference type="KEGG" id="clt:CM240_1290"/>
<dbReference type="OrthoDB" id="9806179at2"/>
<comment type="subunit">
    <text evidence="7">Homodimer.</text>
</comment>
<dbReference type="EC" id="1.8.1.9" evidence="7"/>
<evidence type="ECO:0000256" key="4">
    <source>
        <dbReference type="ARBA" id="ARBA00023002"/>
    </source>
</evidence>
<gene>
    <name evidence="10" type="ORF">CM240_1290</name>
</gene>
<keyword evidence="5" id="KW-1015">Disulfide bond</keyword>
<evidence type="ECO:0000256" key="5">
    <source>
        <dbReference type="ARBA" id="ARBA00023157"/>
    </source>
</evidence>
<dbReference type="AlphaFoldDB" id="W6RVU2"/>
<keyword evidence="3 7" id="KW-0274">FAD</keyword>
<keyword evidence="8" id="KW-0521">NADP</keyword>
<dbReference type="InterPro" id="IPR005982">
    <property type="entry name" value="Thioredox_Rdtase"/>
</dbReference>
<dbReference type="PRINTS" id="PR00469">
    <property type="entry name" value="PNDRDTASEII"/>
</dbReference>
<dbReference type="PANTHER" id="PTHR48105">
    <property type="entry name" value="THIOREDOXIN REDUCTASE 1-RELATED-RELATED"/>
    <property type="match status" value="1"/>
</dbReference>
<comment type="similarity">
    <text evidence="1 7">Belongs to the class-II pyridine nucleotide-disulfide oxidoreductase family.</text>
</comment>
<comment type="catalytic activity">
    <reaction evidence="7">
        <text>[thioredoxin]-dithiol + NADP(+) = [thioredoxin]-disulfide + NADPH + H(+)</text>
        <dbReference type="Rhea" id="RHEA:20345"/>
        <dbReference type="Rhea" id="RHEA-COMP:10698"/>
        <dbReference type="Rhea" id="RHEA-COMP:10700"/>
        <dbReference type="ChEBI" id="CHEBI:15378"/>
        <dbReference type="ChEBI" id="CHEBI:29950"/>
        <dbReference type="ChEBI" id="CHEBI:50058"/>
        <dbReference type="ChEBI" id="CHEBI:57783"/>
        <dbReference type="ChEBI" id="CHEBI:58349"/>
        <dbReference type="EC" id="1.8.1.9"/>
    </reaction>
</comment>
<evidence type="ECO:0000259" key="9">
    <source>
        <dbReference type="Pfam" id="PF07992"/>
    </source>
</evidence>
<evidence type="ECO:0000256" key="1">
    <source>
        <dbReference type="ARBA" id="ARBA00009333"/>
    </source>
</evidence>
<keyword evidence="2 7" id="KW-0285">Flavoprotein</keyword>
<evidence type="ECO:0000256" key="3">
    <source>
        <dbReference type="ARBA" id="ARBA00022827"/>
    </source>
</evidence>
<dbReference type="GO" id="GO:0005737">
    <property type="term" value="C:cytoplasm"/>
    <property type="evidence" value="ECO:0007669"/>
    <property type="project" value="InterPro"/>
</dbReference>
<comment type="cofactor">
    <cofactor evidence="8">
        <name>FAD</name>
        <dbReference type="ChEBI" id="CHEBI:57692"/>
    </cofactor>
    <text evidence="8">Binds 1 FAD per subunit.</text>
</comment>
<keyword evidence="4 7" id="KW-0560">Oxidoreductase</keyword>
<organism evidence="10 11">
    <name type="scientific">Clostridium bornimense</name>
    <dbReference type="NCBI Taxonomy" id="1216932"/>
    <lineage>
        <taxon>Bacteria</taxon>
        <taxon>Bacillati</taxon>
        <taxon>Bacillota</taxon>
        <taxon>Clostridia</taxon>
        <taxon>Eubacteriales</taxon>
        <taxon>Clostridiaceae</taxon>
        <taxon>Clostridium</taxon>
    </lineage>
</organism>
<sequence length="311" mass="34107">MEKQTKELDLVIIGGGPAGLTAAIYGSRAKLDLLLLEDSLVGGQIRSTYTVDNYPGFQSVSGNELADKMQAQAESLGATIDEFDSIVSVTLNDNEKIIETESYIYKPKAVIIATGSTPRKLPVPEEEKFSGKGIHYCAVCDGAMYEGKKIAIVGGGNSALEEALFLSKFGEVTIIRRYDYFNGEKSTLEEVLNNDRINILWNEDIKHVKGNNMVESVVVENTKTGEIKEIPMDGVFVSIGTMPKTDLFREYIELTKGGNIVTDENMQTNIKGVYAAGDVRDKMFRQITTAVSDGTIASLMAEKYINEEKGR</sequence>
<evidence type="ECO:0000313" key="11">
    <source>
        <dbReference type="Proteomes" id="UP000019426"/>
    </source>
</evidence>
<dbReference type="Pfam" id="PF07992">
    <property type="entry name" value="Pyr_redox_2"/>
    <property type="match status" value="1"/>
</dbReference>
<accession>W6RVU2</accession>
<dbReference type="NCBIfam" id="TIGR01292">
    <property type="entry name" value="TRX_reduct"/>
    <property type="match status" value="1"/>
</dbReference>
<dbReference type="GO" id="GO:0019430">
    <property type="term" value="P:removal of superoxide radicals"/>
    <property type="evidence" value="ECO:0007669"/>
    <property type="project" value="UniProtKB-UniRule"/>
</dbReference>
<dbReference type="PATRIC" id="fig|1216932.3.peg.1287"/>
<keyword evidence="11" id="KW-1185">Reference proteome</keyword>
<protein>
    <recommendedName>
        <fullName evidence="7">Thioredoxin reductase</fullName>
        <ecNumber evidence="7">1.8.1.9</ecNumber>
    </recommendedName>
</protein>
<dbReference type="EMBL" id="HG917868">
    <property type="protein sequence ID" value="CDM68453.1"/>
    <property type="molecule type" value="Genomic_DNA"/>
</dbReference>
<evidence type="ECO:0000256" key="7">
    <source>
        <dbReference type="RuleBase" id="RU003880"/>
    </source>
</evidence>
<dbReference type="HOGENOM" id="CLU_031864_5_3_9"/>
<dbReference type="InterPro" id="IPR023753">
    <property type="entry name" value="FAD/NAD-binding_dom"/>
</dbReference>
<dbReference type="SUPFAM" id="SSF51905">
    <property type="entry name" value="FAD/NAD(P)-binding domain"/>
    <property type="match status" value="1"/>
</dbReference>